<feature type="signal peptide" evidence="1">
    <location>
        <begin position="1"/>
        <end position="19"/>
    </location>
</feature>
<sequence length="123" mass="13801">MTIQLLNILIALSIFVCLALPDTKVKPLPAPPPPELDDPDVNISEQLSVLWKSLKTLAVRKSQKVWREFETLWSLTVRSARETAEQGREKGVLYFEMAKTGARKAIHRISTAVKDCISRAKGM</sequence>
<gene>
    <name evidence="2" type="ORF">PoB_007354300</name>
</gene>
<accession>A0AAV4DRS2</accession>
<evidence type="ECO:0000313" key="2">
    <source>
        <dbReference type="EMBL" id="GFO47038.1"/>
    </source>
</evidence>
<name>A0AAV4DRS2_9GAST</name>
<dbReference type="EMBL" id="BLXT01008249">
    <property type="protein sequence ID" value="GFO47038.1"/>
    <property type="molecule type" value="Genomic_DNA"/>
</dbReference>
<dbReference type="Proteomes" id="UP000735302">
    <property type="component" value="Unassembled WGS sequence"/>
</dbReference>
<evidence type="ECO:0000313" key="3">
    <source>
        <dbReference type="Proteomes" id="UP000735302"/>
    </source>
</evidence>
<evidence type="ECO:0000256" key="1">
    <source>
        <dbReference type="SAM" id="SignalP"/>
    </source>
</evidence>
<comment type="caution">
    <text evidence="2">The sequence shown here is derived from an EMBL/GenBank/DDBJ whole genome shotgun (WGS) entry which is preliminary data.</text>
</comment>
<proteinExistence type="predicted"/>
<organism evidence="2 3">
    <name type="scientific">Plakobranchus ocellatus</name>
    <dbReference type="NCBI Taxonomy" id="259542"/>
    <lineage>
        <taxon>Eukaryota</taxon>
        <taxon>Metazoa</taxon>
        <taxon>Spiralia</taxon>
        <taxon>Lophotrochozoa</taxon>
        <taxon>Mollusca</taxon>
        <taxon>Gastropoda</taxon>
        <taxon>Heterobranchia</taxon>
        <taxon>Euthyneura</taxon>
        <taxon>Panpulmonata</taxon>
        <taxon>Sacoglossa</taxon>
        <taxon>Placobranchoidea</taxon>
        <taxon>Plakobranchidae</taxon>
        <taxon>Plakobranchus</taxon>
    </lineage>
</organism>
<dbReference type="AlphaFoldDB" id="A0AAV4DRS2"/>
<reference evidence="2 3" key="1">
    <citation type="journal article" date="2021" name="Elife">
        <title>Chloroplast acquisition without the gene transfer in kleptoplastic sea slugs, Plakobranchus ocellatus.</title>
        <authorList>
            <person name="Maeda T."/>
            <person name="Takahashi S."/>
            <person name="Yoshida T."/>
            <person name="Shimamura S."/>
            <person name="Takaki Y."/>
            <person name="Nagai Y."/>
            <person name="Toyoda A."/>
            <person name="Suzuki Y."/>
            <person name="Arimoto A."/>
            <person name="Ishii H."/>
            <person name="Satoh N."/>
            <person name="Nishiyama T."/>
            <person name="Hasebe M."/>
            <person name="Maruyama T."/>
            <person name="Minagawa J."/>
            <person name="Obokata J."/>
            <person name="Shigenobu S."/>
        </authorList>
    </citation>
    <scope>NUCLEOTIDE SEQUENCE [LARGE SCALE GENOMIC DNA]</scope>
</reference>
<feature type="chain" id="PRO_5043652029" evidence="1">
    <location>
        <begin position="20"/>
        <end position="123"/>
    </location>
</feature>
<keyword evidence="1" id="KW-0732">Signal</keyword>
<protein>
    <submittedName>
        <fullName evidence="2">Uncharacterized protein</fullName>
    </submittedName>
</protein>
<keyword evidence="3" id="KW-1185">Reference proteome</keyword>